<dbReference type="Gene3D" id="2.70.150.10">
    <property type="entry name" value="Calcium-transporting ATPase, cytoplasmic transduction domain A"/>
    <property type="match status" value="1"/>
</dbReference>
<dbReference type="Pfam" id="PF00690">
    <property type="entry name" value="Cation_ATPase_N"/>
    <property type="match status" value="1"/>
</dbReference>
<dbReference type="SUPFAM" id="SSF81665">
    <property type="entry name" value="Calcium ATPase, transmembrane domain M"/>
    <property type="match status" value="1"/>
</dbReference>
<evidence type="ECO:0000313" key="4">
    <source>
        <dbReference type="Proteomes" id="UP000245697"/>
    </source>
</evidence>
<dbReference type="Proteomes" id="UP000245697">
    <property type="component" value="Unassembled WGS sequence"/>
</dbReference>
<dbReference type="InterPro" id="IPR004014">
    <property type="entry name" value="ATPase_P-typ_cation-transptr_N"/>
</dbReference>
<gene>
    <name evidence="3" type="ORF">BC793_13069</name>
</gene>
<dbReference type="SMART" id="SM00831">
    <property type="entry name" value="Cation_ATPase_N"/>
    <property type="match status" value="1"/>
</dbReference>
<comment type="caution">
    <text evidence="3">The sequence shown here is derived from an EMBL/GenBank/DDBJ whole genome shotgun (WGS) entry which is preliminary data.</text>
</comment>
<feature type="region of interest" description="Disordered" evidence="1">
    <location>
        <begin position="1"/>
        <end position="31"/>
    </location>
</feature>
<dbReference type="InterPro" id="IPR023298">
    <property type="entry name" value="ATPase_P-typ_TM_dom_sf"/>
</dbReference>
<proteinExistence type="predicted"/>
<feature type="non-terminal residue" evidence="3">
    <location>
        <position position="90"/>
    </location>
</feature>
<name>A0A316EL50_9ACTN</name>
<dbReference type="Gene3D" id="1.20.1110.10">
    <property type="entry name" value="Calcium-transporting ATPase, transmembrane domain"/>
    <property type="match status" value="1"/>
</dbReference>
<feature type="domain" description="Cation-transporting P-type ATPase N-terminal" evidence="2">
    <location>
        <begin position="23"/>
        <end position="84"/>
    </location>
</feature>
<dbReference type="EMBL" id="QGGR01000030">
    <property type="protein sequence ID" value="PWK32459.1"/>
    <property type="molecule type" value="Genomic_DNA"/>
</dbReference>
<reference evidence="3 4" key="1">
    <citation type="submission" date="2018-05" db="EMBL/GenBank/DDBJ databases">
        <title>Genomic Encyclopedia of Archaeal and Bacterial Type Strains, Phase II (KMG-II): from individual species to whole genera.</title>
        <authorList>
            <person name="Goeker M."/>
        </authorList>
    </citation>
    <scope>NUCLEOTIDE SEQUENCE [LARGE SCALE GENOMIC DNA]</scope>
    <source>
        <strain evidence="3 4">DSM 45184</strain>
    </source>
</reference>
<protein>
    <submittedName>
        <fullName evidence="3">Cation transport ATPase-like protein</fullName>
    </submittedName>
</protein>
<dbReference type="AlphaFoldDB" id="A0A316EL50"/>
<sequence>MTPITEPAHPNGPMGTTTVDEPPPVATPGGLSSALAADLLARDGGNVLPVRRPPPLWRRVVSQLRDPLVLVLLAAAGFTLATADFTDASV</sequence>
<evidence type="ECO:0000256" key="1">
    <source>
        <dbReference type="SAM" id="MobiDB-lite"/>
    </source>
</evidence>
<evidence type="ECO:0000259" key="2">
    <source>
        <dbReference type="SMART" id="SM00831"/>
    </source>
</evidence>
<keyword evidence="4" id="KW-1185">Reference proteome</keyword>
<accession>A0A316EL50</accession>
<evidence type="ECO:0000313" key="3">
    <source>
        <dbReference type="EMBL" id="PWK32459.1"/>
    </source>
</evidence>
<dbReference type="RefSeq" id="WP_211340659.1">
    <property type="nucleotide sequence ID" value="NZ_QGGR01000030.1"/>
</dbReference>
<organism evidence="3 4">
    <name type="scientific">Actinoplanes xinjiangensis</name>
    <dbReference type="NCBI Taxonomy" id="512350"/>
    <lineage>
        <taxon>Bacteria</taxon>
        <taxon>Bacillati</taxon>
        <taxon>Actinomycetota</taxon>
        <taxon>Actinomycetes</taxon>
        <taxon>Micromonosporales</taxon>
        <taxon>Micromonosporaceae</taxon>
        <taxon>Actinoplanes</taxon>
    </lineage>
</organism>